<feature type="transmembrane region" description="Helical" evidence="1">
    <location>
        <begin position="419"/>
        <end position="440"/>
    </location>
</feature>
<keyword evidence="3" id="KW-1185">Reference proteome</keyword>
<reference evidence="2 3" key="1">
    <citation type="journal article" date="2018" name="PLoS Pathog.">
        <title>Evolution of structural diversity of trichothecenes, a family of toxins produced by plant pathogenic and entomopathogenic fungi.</title>
        <authorList>
            <person name="Proctor R.H."/>
            <person name="McCormick S.P."/>
            <person name="Kim H.S."/>
            <person name="Cardoza R.E."/>
            <person name="Stanley A.M."/>
            <person name="Lindo L."/>
            <person name="Kelly A."/>
            <person name="Brown D.W."/>
            <person name="Lee T."/>
            <person name="Vaughan M.M."/>
            <person name="Alexander N.J."/>
            <person name="Busman M."/>
            <person name="Gutierrez S."/>
        </authorList>
    </citation>
    <scope>NUCLEOTIDE SEQUENCE [LARGE SCALE GENOMIC DNA]</scope>
    <source>
        <strain evidence="2 3">NRRL 20695</strain>
    </source>
</reference>
<gene>
    <name evidence="2" type="ORF">FLONG3_11137</name>
</gene>
<accession>A0A395RHT9</accession>
<name>A0A395RHT9_9HYPO</name>
<dbReference type="Proteomes" id="UP000266234">
    <property type="component" value="Unassembled WGS sequence"/>
</dbReference>
<dbReference type="AlphaFoldDB" id="A0A395RHT9"/>
<dbReference type="EMBL" id="PXOG01000370">
    <property type="protein sequence ID" value="RGP59666.1"/>
    <property type="molecule type" value="Genomic_DNA"/>
</dbReference>
<protein>
    <submittedName>
        <fullName evidence="2">Uncharacterized protein</fullName>
    </submittedName>
</protein>
<keyword evidence="1" id="KW-1133">Transmembrane helix</keyword>
<evidence type="ECO:0000313" key="2">
    <source>
        <dbReference type="EMBL" id="RGP59666.1"/>
    </source>
</evidence>
<proteinExistence type="predicted"/>
<evidence type="ECO:0000256" key="1">
    <source>
        <dbReference type="SAM" id="Phobius"/>
    </source>
</evidence>
<sequence>MSSVSGENHMLDEISRSRNRTPVPVNLPLNPILNTYRLEVLEVLRKEENFLSNSHVDVLTVSGPKSEINYRRDQDDSQVWDILDSLKLGDDSPTLVALCIKLAKNSSARYKFTPSISKTLLARLCTDYNINSNFLLDLFGRPNYWSAVSQVKYDIDKESEVFEFHCQQPRWHHKEWYDKDKTEDATASECNKAPCSVYMSYSEAAHRCMYLIVAPDDDIWFSFIGLIQLGSVSTSNQLVTGHDLTKSPFLIHTMIYSIGLEKATEHITHAQDLLMAQLRRVDEYLENLEMSGKQDRDPYDSYTRETFFSITLELHYVSSLLDIALARSRSAVKQSVKLLQAHEQFCHRTSRGRQCTAASQTQAAIQYIYDSYVCQDSWLEQFKVRKETAMQLVFNMVTQGDSAINLKTSHRMSQDSSSIYAITILAMVFVPGNFTAYKVLLGYASTGGYYTGEIKY</sequence>
<keyword evidence="1" id="KW-0472">Membrane</keyword>
<keyword evidence="1" id="KW-0812">Transmembrane</keyword>
<organism evidence="2 3">
    <name type="scientific">Fusarium longipes</name>
    <dbReference type="NCBI Taxonomy" id="694270"/>
    <lineage>
        <taxon>Eukaryota</taxon>
        <taxon>Fungi</taxon>
        <taxon>Dikarya</taxon>
        <taxon>Ascomycota</taxon>
        <taxon>Pezizomycotina</taxon>
        <taxon>Sordariomycetes</taxon>
        <taxon>Hypocreomycetidae</taxon>
        <taxon>Hypocreales</taxon>
        <taxon>Nectriaceae</taxon>
        <taxon>Fusarium</taxon>
    </lineage>
</organism>
<dbReference type="OrthoDB" id="2830640at2759"/>
<dbReference type="STRING" id="694270.A0A395RHT9"/>
<evidence type="ECO:0000313" key="3">
    <source>
        <dbReference type="Proteomes" id="UP000266234"/>
    </source>
</evidence>
<comment type="caution">
    <text evidence="2">The sequence shown here is derived from an EMBL/GenBank/DDBJ whole genome shotgun (WGS) entry which is preliminary data.</text>
</comment>